<evidence type="ECO:0000256" key="1">
    <source>
        <dbReference type="ARBA" id="ARBA00022485"/>
    </source>
</evidence>
<dbReference type="HAMAP" id="MF_02201">
    <property type="entry name" value="NapF"/>
    <property type="match status" value="1"/>
</dbReference>
<feature type="domain" description="4Fe-4S ferredoxin-type" evidence="7">
    <location>
        <begin position="17"/>
        <end position="46"/>
    </location>
</feature>
<accession>M2ZVM5</accession>
<comment type="subunit">
    <text evidence="6">Interacts with the cytoplasmic NapA precursor.</text>
</comment>
<dbReference type="STRING" id="1244869.H261_03498"/>
<feature type="binding site" evidence="6">
    <location>
        <position position="26"/>
    </location>
    <ligand>
        <name>[4Fe-4S] cluster</name>
        <dbReference type="ChEBI" id="CHEBI:49883"/>
        <label>1</label>
    </ligand>
</feature>
<dbReference type="Pfam" id="PF00037">
    <property type="entry name" value="Fer4"/>
    <property type="match status" value="1"/>
</dbReference>
<feature type="binding site" evidence="6">
    <location>
        <position position="36"/>
    </location>
    <ligand>
        <name>[4Fe-4S] cluster</name>
        <dbReference type="ChEBI" id="CHEBI:49883"/>
        <label>1</label>
    </ligand>
</feature>
<feature type="binding site" evidence="6">
    <location>
        <position position="68"/>
    </location>
    <ligand>
        <name>[4Fe-4S] cluster</name>
        <dbReference type="ChEBI" id="CHEBI:49883"/>
        <label>2</label>
    </ligand>
</feature>
<dbReference type="AlphaFoldDB" id="M2ZVM5"/>
<protein>
    <recommendedName>
        <fullName evidence="6">Ferredoxin-type protein NapF</fullName>
    </recommendedName>
</protein>
<feature type="domain" description="4Fe-4S ferredoxin-type" evidence="7">
    <location>
        <begin position="129"/>
        <end position="158"/>
    </location>
</feature>
<proteinExistence type="inferred from homology"/>
<dbReference type="InterPro" id="IPR017896">
    <property type="entry name" value="4Fe4S_Fe-S-bd"/>
</dbReference>
<keyword evidence="1 6" id="KW-0004">4Fe-4S</keyword>
<dbReference type="GO" id="GO:0046872">
    <property type="term" value="F:metal ion binding"/>
    <property type="evidence" value="ECO:0007669"/>
    <property type="project" value="UniProtKB-KW"/>
</dbReference>
<keyword evidence="3 6" id="KW-0677">Repeat</keyword>
<dbReference type="Proteomes" id="UP000011744">
    <property type="component" value="Unassembled WGS sequence"/>
</dbReference>
<feature type="binding site" evidence="6">
    <location>
        <position position="148"/>
    </location>
    <ligand>
        <name>[4Fe-4S] cluster</name>
        <dbReference type="ChEBI" id="CHEBI:49883"/>
        <label>3</label>
    </ligand>
</feature>
<comment type="cofactor">
    <cofactor evidence="6">
        <name>[4Fe-4S] cluster</name>
        <dbReference type="ChEBI" id="CHEBI:49883"/>
    </cofactor>
</comment>
<sequence length="161" mass="16541">MTRRPTSRAPSGPRPPWSIETFAAACDGCGACLPACPEQILAKGDDGLPVIDFSRGGCTFCGDCATACVPRNGRPAALDRTVFDAADRLPVLARLGAACISIQGVTCRLCGDPCDPHAIKFRPLPGGRVLPEIADESCNGCGICVSACPVGALSMAPLVRA</sequence>
<dbReference type="Gene3D" id="3.30.70.20">
    <property type="match status" value="2"/>
</dbReference>
<feature type="binding site" evidence="6">
    <location>
        <position position="58"/>
    </location>
    <ligand>
        <name>[4Fe-4S] cluster</name>
        <dbReference type="ChEBI" id="CHEBI:49883"/>
        <label>2</label>
    </ligand>
</feature>
<evidence type="ECO:0000259" key="7">
    <source>
        <dbReference type="PROSITE" id="PS51379"/>
    </source>
</evidence>
<evidence type="ECO:0000313" key="8">
    <source>
        <dbReference type="EMBL" id="EME71442.1"/>
    </source>
</evidence>
<evidence type="ECO:0000256" key="3">
    <source>
        <dbReference type="ARBA" id="ARBA00022737"/>
    </source>
</evidence>
<evidence type="ECO:0000256" key="5">
    <source>
        <dbReference type="ARBA" id="ARBA00023014"/>
    </source>
</evidence>
<keyword evidence="9" id="KW-1185">Reference proteome</keyword>
<feature type="binding site" evidence="6">
    <location>
        <position position="141"/>
    </location>
    <ligand>
        <name>[4Fe-4S] cluster</name>
        <dbReference type="ChEBI" id="CHEBI:49883"/>
        <label>3</label>
    </ligand>
</feature>
<comment type="function">
    <text evidence="6">Could be involved in the maturation of NapA, the catalytic subunit of the periplasmic nitrate reductase, before its export into the periplasm.</text>
</comment>
<dbReference type="PROSITE" id="PS51379">
    <property type="entry name" value="4FE4S_FER_2"/>
    <property type="match status" value="3"/>
</dbReference>
<feature type="binding site" evidence="6">
    <location>
        <position position="64"/>
    </location>
    <ligand>
        <name>[4Fe-4S] cluster</name>
        <dbReference type="ChEBI" id="CHEBI:49883"/>
        <label>2</label>
    </ligand>
</feature>
<keyword evidence="6" id="KW-0963">Cytoplasm</keyword>
<comment type="caution">
    <text evidence="8">The sequence shown here is derived from an EMBL/GenBank/DDBJ whole genome shotgun (WGS) entry which is preliminary data.</text>
</comment>
<reference evidence="8 9" key="1">
    <citation type="journal article" date="2014" name="Genome Announc.">
        <title>Draft Genome Sequence of Magnetospirillum sp. Strain SO-1, a Freshwater Magnetotactic Bacterium Isolated from the Ol'khovka River, Russia.</title>
        <authorList>
            <person name="Grouzdev D.S."/>
            <person name="Dziuba M.V."/>
            <person name="Sukhacheva M.S."/>
            <person name="Mardanov A.V."/>
            <person name="Beletskiy A.V."/>
            <person name="Kuznetsov B.B."/>
            <person name="Skryabin K.G."/>
        </authorList>
    </citation>
    <scope>NUCLEOTIDE SEQUENCE [LARGE SCALE GENOMIC DNA]</scope>
    <source>
        <strain evidence="8 9">SO-1</strain>
    </source>
</reference>
<keyword evidence="2 6" id="KW-0479">Metal-binding</keyword>
<feature type="binding site" evidence="6">
    <location>
        <position position="138"/>
    </location>
    <ligand>
        <name>[4Fe-4S] cluster</name>
        <dbReference type="ChEBI" id="CHEBI:49883"/>
        <label>3</label>
    </ligand>
</feature>
<dbReference type="InterPro" id="IPR004496">
    <property type="entry name" value="NapF"/>
</dbReference>
<evidence type="ECO:0000256" key="2">
    <source>
        <dbReference type="ARBA" id="ARBA00022723"/>
    </source>
</evidence>
<feature type="binding site" evidence="6">
    <location>
        <position position="29"/>
    </location>
    <ligand>
        <name>[4Fe-4S] cluster</name>
        <dbReference type="ChEBI" id="CHEBI:49883"/>
        <label>1</label>
    </ligand>
</feature>
<dbReference type="eggNOG" id="COG1145">
    <property type="taxonomic scope" value="Bacteria"/>
</dbReference>
<dbReference type="EMBL" id="AONQ01000005">
    <property type="protein sequence ID" value="EME71442.1"/>
    <property type="molecule type" value="Genomic_DNA"/>
</dbReference>
<dbReference type="GO" id="GO:0051539">
    <property type="term" value="F:4 iron, 4 sulfur cluster binding"/>
    <property type="evidence" value="ECO:0007669"/>
    <property type="project" value="UniProtKB-UniRule"/>
</dbReference>
<dbReference type="eggNOG" id="COG1143">
    <property type="taxonomic scope" value="Bacteria"/>
</dbReference>
<dbReference type="InterPro" id="IPR017900">
    <property type="entry name" value="4Fe4S_Fe_S_CS"/>
</dbReference>
<dbReference type="PATRIC" id="fig|1244869.3.peg.699"/>
<keyword evidence="4 6" id="KW-0408">Iron</keyword>
<name>M2ZVM5_9PROT</name>
<comment type="subcellular location">
    <subcellularLocation>
        <location evidence="6">Cytoplasm</location>
    </subcellularLocation>
</comment>
<feature type="binding site" evidence="6">
    <location>
        <position position="144"/>
    </location>
    <ligand>
        <name>[4Fe-4S] cluster</name>
        <dbReference type="ChEBI" id="CHEBI:49883"/>
        <label>3</label>
    </ligand>
</feature>
<gene>
    <name evidence="6" type="primary">napF</name>
    <name evidence="8" type="ORF">H261_03498</name>
</gene>
<feature type="domain" description="4Fe-4S ferredoxin-type" evidence="7">
    <location>
        <begin position="47"/>
        <end position="68"/>
    </location>
</feature>
<evidence type="ECO:0000256" key="4">
    <source>
        <dbReference type="ARBA" id="ARBA00023004"/>
    </source>
</evidence>
<dbReference type="InterPro" id="IPR052977">
    <property type="entry name" value="Polyferredoxin-like_ET"/>
</dbReference>
<dbReference type="CDD" id="cd10564">
    <property type="entry name" value="NapF_like"/>
    <property type="match status" value="1"/>
</dbReference>
<dbReference type="Pfam" id="PF12838">
    <property type="entry name" value="Fer4_7"/>
    <property type="match status" value="1"/>
</dbReference>
<comment type="similarity">
    <text evidence="6">Belongs to the NapF family.</text>
</comment>
<evidence type="ECO:0000256" key="6">
    <source>
        <dbReference type="HAMAP-Rule" id="MF_02201"/>
    </source>
</evidence>
<feature type="binding site" evidence="6">
    <location>
        <position position="32"/>
    </location>
    <ligand>
        <name>[4Fe-4S] cluster</name>
        <dbReference type="ChEBI" id="CHEBI:49883"/>
        <label>1</label>
    </ligand>
</feature>
<feature type="binding site" evidence="6">
    <location>
        <position position="61"/>
    </location>
    <ligand>
        <name>[4Fe-4S] cluster</name>
        <dbReference type="ChEBI" id="CHEBI:49883"/>
        <label>2</label>
    </ligand>
</feature>
<organism evidence="8 9">
    <name type="scientific">Paramagnetospirillum caucaseum</name>
    <dbReference type="NCBI Taxonomy" id="1244869"/>
    <lineage>
        <taxon>Bacteria</taxon>
        <taxon>Pseudomonadati</taxon>
        <taxon>Pseudomonadota</taxon>
        <taxon>Alphaproteobacteria</taxon>
        <taxon>Rhodospirillales</taxon>
        <taxon>Magnetospirillaceae</taxon>
        <taxon>Paramagnetospirillum</taxon>
    </lineage>
</organism>
<dbReference type="PROSITE" id="PS00198">
    <property type="entry name" value="4FE4S_FER_1"/>
    <property type="match status" value="1"/>
</dbReference>
<dbReference type="PANTHER" id="PTHR43193">
    <property type="match status" value="1"/>
</dbReference>
<dbReference type="PANTHER" id="PTHR43193:SF2">
    <property type="entry name" value="POLYFERREDOXIN PROTEIN FWDF"/>
    <property type="match status" value="1"/>
</dbReference>
<dbReference type="SUPFAM" id="SSF46548">
    <property type="entry name" value="alpha-helical ferredoxin"/>
    <property type="match status" value="1"/>
</dbReference>
<dbReference type="GO" id="GO:0005737">
    <property type="term" value="C:cytoplasm"/>
    <property type="evidence" value="ECO:0007669"/>
    <property type="project" value="UniProtKB-SubCell"/>
</dbReference>
<evidence type="ECO:0000313" key="9">
    <source>
        <dbReference type="Proteomes" id="UP000011744"/>
    </source>
</evidence>
<keyword evidence="5 6" id="KW-0411">Iron-sulfur</keyword>